<dbReference type="EMBL" id="KV919369">
    <property type="protein sequence ID" value="OSX69882.1"/>
    <property type="molecule type" value="Genomic_DNA"/>
</dbReference>
<evidence type="ECO:0000256" key="4">
    <source>
        <dbReference type="ARBA" id="ARBA00022771"/>
    </source>
</evidence>
<evidence type="ECO:0000256" key="3">
    <source>
        <dbReference type="ARBA" id="ARBA00022737"/>
    </source>
</evidence>
<sequence length="457" mass="45866">MASSSSSPSASMSGGGGGGSPSASRPTAGKMGIDFLTHPSEQPPVSAARPPYGSLPRLRPPSPMGVPGRPTALPPPAALASPRHADAAGAHGAPPALPYLRYLPSSSSSITSARIAPWVPSQASHVTAAAGGVAPHAGGVGKALPGGRDEISPRGIMDAPHPFPLPAGEEEERSEASDMVAWRAAGGYAYGGHHGQQQHRHQAPASAPSGVMYGPPVDHHHPHHPSMVTAGAAGSQTHGLGVARMGGGHHGGPGGLSVLPRPFTCNKCGKKLRKKEHLKRHVQLIHERRRPYGCKVCAVAFGTKQNLQTHLMTKVHSRRAAAVEEQVASGGGGMLGMGGVGAGSHLLGGLDGRGAAPGLGMAPMGAMLGGGAAGGGGYSLNAMGGSLPDALVGDMGPRPPMYVGGATGVPHRPMARFMSGGPAAMGGAMAPAGMVGGLRAPPQQPLPYRSDPMALRR</sequence>
<name>A0A1X6NMT8_PORUM</name>
<dbReference type="PROSITE" id="PS00028">
    <property type="entry name" value="ZINC_FINGER_C2H2_1"/>
    <property type="match status" value="2"/>
</dbReference>
<evidence type="ECO:0000256" key="5">
    <source>
        <dbReference type="ARBA" id="ARBA00022833"/>
    </source>
</evidence>
<dbReference type="PANTHER" id="PTHR24394">
    <property type="entry name" value="ZINC FINGER PROTEIN"/>
    <property type="match status" value="1"/>
</dbReference>
<feature type="compositionally biased region" description="Low complexity" evidence="8">
    <location>
        <begin position="1"/>
        <end position="12"/>
    </location>
</feature>
<feature type="region of interest" description="Disordered" evidence="8">
    <location>
        <begin position="438"/>
        <end position="457"/>
    </location>
</feature>
<evidence type="ECO:0000313" key="11">
    <source>
        <dbReference type="Proteomes" id="UP000218209"/>
    </source>
</evidence>
<evidence type="ECO:0000256" key="1">
    <source>
        <dbReference type="ARBA" id="ARBA00004123"/>
    </source>
</evidence>
<dbReference type="PANTHER" id="PTHR24394:SF44">
    <property type="entry name" value="ZINC FINGER PROTEIN 271-LIKE"/>
    <property type="match status" value="1"/>
</dbReference>
<keyword evidence="11" id="KW-1185">Reference proteome</keyword>
<dbReference type="AlphaFoldDB" id="A0A1X6NMT8"/>
<dbReference type="GO" id="GO:0008270">
    <property type="term" value="F:zinc ion binding"/>
    <property type="evidence" value="ECO:0007669"/>
    <property type="project" value="UniProtKB-KW"/>
</dbReference>
<reference evidence="10 11" key="1">
    <citation type="submission" date="2017-03" db="EMBL/GenBank/DDBJ databases">
        <title>WGS assembly of Porphyra umbilicalis.</title>
        <authorList>
            <person name="Brawley S.H."/>
            <person name="Blouin N.A."/>
            <person name="Ficko-Blean E."/>
            <person name="Wheeler G.L."/>
            <person name="Lohr M."/>
            <person name="Goodson H.V."/>
            <person name="Jenkins J.W."/>
            <person name="Blaby-Haas C.E."/>
            <person name="Helliwell K.E."/>
            <person name="Chan C."/>
            <person name="Marriage T."/>
            <person name="Bhattacharya D."/>
            <person name="Klein A.S."/>
            <person name="Badis Y."/>
            <person name="Brodie J."/>
            <person name="Cao Y."/>
            <person name="Collen J."/>
            <person name="Dittami S.M."/>
            <person name="Gachon C.M."/>
            <person name="Green B.R."/>
            <person name="Karpowicz S."/>
            <person name="Kim J.W."/>
            <person name="Kudahl U."/>
            <person name="Lin S."/>
            <person name="Michel G."/>
            <person name="Mittag M."/>
            <person name="Olson B.J."/>
            <person name="Pangilinan J."/>
            <person name="Peng Y."/>
            <person name="Qiu H."/>
            <person name="Shu S."/>
            <person name="Singer J.T."/>
            <person name="Smith A.G."/>
            <person name="Sprecher B.N."/>
            <person name="Wagner V."/>
            <person name="Wang W."/>
            <person name="Wang Z.-Y."/>
            <person name="Yan J."/>
            <person name="Yarish C."/>
            <person name="Zoeuner-Riek S."/>
            <person name="Zhuang Y."/>
            <person name="Zou Y."/>
            <person name="Lindquist E.A."/>
            <person name="Grimwood J."/>
            <person name="Barry K."/>
            <person name="Rokhsar D.S."/>
            <person name="Schmutz J."/>
            <person name="Stiller J.W."/>
            <person name="Grossman A.R."/>
            <person name="Prochnik S.E."/>
        </authorList>
    </citation>
    <scope>NUCLEOTIDE SEQUENCE [LARGE SCALE GENOMIC DNA]</scope>
    <source>
        <strain evidence="10">4086291</strain>
    </source>
</reference>
<feature type="domain" description="C2H2-type" evidence="9">
    <location>
        <begin position="263"/>
        <end position="291"/>
    </location>
</feature>
<dbReference type="Gene3D" id="3.30.160.60">
    <property type="entry name" value="Classic Zinc Finger"/>
    <property type="match status" value="2"/>
</dbReference>
<protein>
    <recommendedName>
        <fullName evidence="9">C2H2-type domain-containing protein</fullName>
    </recommendedName>
</protein>
<dbReference type="Proteomes" id="UP000218209">
    <property type="component" value="Unassembled WGS sequence"/>
</dbReference>
<feature type="region of interest" description="Disordered" evidence="8">
    <location>
        <begin position="1"/>
        <end position="90"/>
    </location>
</feature>
<evidence type="ECO:0000256" key="2">
    <source>
        <dbReference type="ARBA" id="ARBA00022723"/>
    </source>
</evidence>
<proteinExistence type="predicted"/>
<dbReference type="GO" id="GO:0005634">
    <property type="term" value="C:nucleus"/>
    <property type="evidence" value="ECO:0007669"/>
    <property type="project" value="UniProtKB-SubCell"/>
</dbReference>
<keyword evidence="3" id="KW-0677">Repeat</keyword>
<evidence type="ECO:0000256" key="8">
    <source>
        <dbReference type="SAM" id="MobiDB-lite"/>
    </source>
</evidence>
<dbReference type="Pfam" id="PF00096">
    <property type="entry name" value="zf-C2H2"/>
    <property type="match status" value="1"/>
</dbReference>
<evidence type="ECO:0000256" key="6">
    <source>
        <dbReference type="ARBA" id="ARBA00023242"/>
    </source>
</evidence>
<evidence type="ECO:0000256" key="7">
    <source>
        <dbReference type="PROSITE-ProRule" id="PRU00042"/>
    </source>
</evidence>
<feature type="domain" description="C2H2-type" evidence="9">
    <location>
        <begin position="292"/>
        <end position="321"/>
    </location>
</feature>
<keyword evidence="4 7" id="KW-0863">Zinc-finger</keyword>
<keyword evidence="2" id="KW-0479">Metal-binding</keyword>
<dbReference type="GO" id="GO:0000981">
    <property type="term" value="F:DNA-binding transcription factor activity, RNA polymerase II-specific"/>
    <property type="evidence" value="ECO:0007669"/>
    <property type="project" value="TreeGrafter"/>
</dbReference>
<dbReference type="InterPro" id="IPR013087">
    <property type="entry name" value="Znf_C2H2_type"/>
</dbReference>
<dbReference type="SMART" id="SM00355">
    <property type="entry name" value="ZnF_C2H2"/>
    <property type="match status" value="2"/>
</dbReference>
<comment type="subcellular location">
    <subcellularLocation>
        <location evidence="1">Nucleus</location>
    </subcellularLocation>
</comment>
<gene>
    <name evidence="10" type="ORF">BU14_1042s0002</name>
</gene>
<keyword evidence="6" id="KW-0539">Nucleus</keyword>
<dbReference type="SUPFAM" id="SSF57667">
    <property type="entry name" value="beta-beta-alpha zinc fingers"/>
    <property type="match status" value="1"/>
</dbReference>
<feature type="compositionally biased region" description="Low complexity" evidence="8">
    <location>
        <begin position="78"/>
        <end position="90"/>
    </location>
</feature>
<dbReference type="InterPro" id="IPR036236">
    <property type="entry name" value="Znf_C2H2_sf"/>
</dbReference>
<organism evidence="10 11">
    <name type="scientific">Porphyra umbilicalis</name>
    <name type="common">Purple laver</name>
    <name type="synonym">Red alga</name>
    <dbReference type="NCBI Taxonomy" id="2786"/>
    <lineage>
        <taxon>Eukaryota</taxon>
        <taxon>Rhodophyta</taxon>
        <taxon>Bangiophyceae</taxon>
        <taxon>Bangiales</taxon>
        <taxon>Bangiaceae</taxon>
        <taxon>Porphyra</taxon>
    </lineage>
</organism>
<keyword evidence="5" id="KW-0862">Zinc</keyword>
<evidence type="ECO:0000259" key="9">
    <source>
        <dbReference type="PROSITE" id="PS50157"/>
    </source>
</evidence>
<accession>A0A1X6NMT8</accession>
<dbReference type="PROSITE" id="PS50157">
    <property type="entry name" value="ZINC_FINGER_C2H2_2"/>
    <property type="match status" value="2"/>
</dbReference>
<evidence type="ECO:0000313" key="10">
    <source>
        <dbReference type="EMBL" id="OSX69882.1"/>
    </source>
</evidence>